<dbReference type="InterPro" id="IPR023213">
    <property type="entry name" value="CAT-like_dom_sf"/>
</dbReference>
<dbReference type="InterPro" id="IPR006162">
    <property type="entry name" value="Ppantetheine_attach_site"/>
</dbReference>
<feature type="compositionally biased region" description="Basic residues" evidence="4">
    <location>
        <begin position="2762"/>
        <end position="2774"/>
    </location>
</feature>
<dbReference type="GO" id="GO:0043041">
    <property type="term" value="P:amino acid activation for nonribosomal peptide biosynthetic process"/>
    <property type="evidence" value="ECO:0007669"/>
    <property type="project" value="TreeGrafter"/>
</dbReference>
<dbReference type="SUPFAM" id="SSF47336">
    <property type="entry name" value="ACP-like"/>
    <property type="match status" value="2"/>
</dbReference>
<dbReference type="Pfam" id="PF00550">
    <property type="entry name" value="PP-binding"/>
    <property type="match status" value="2"/>
</dbReference>
<comment type="caution">
    <text evidence="7">The sequence shown here is derived from an EMBL/GenBank/DDBJ whole genome shotgun (WGS) entry which is preliminary data.</text>
</comment>
<evidence type="ECO:0000256" key="4">
    <source>
        <dbReference type="SAM" id="MobiDB-lite"/>
    </source>
</evidence>
<dbReference type="InterPro" id="IPR020806">
    <property type="entry name" value="PKS_PP-bd"/>
</dbReference>
<dbReference type="PROSITE" id="PS50075">
    <property type="entry name" value="CARRIER"/>
    <property type="match status" value="2"/>
</dbReference>
<dbReference type="Gene3D" id="3.30.559.10">
    <property type="entry name" value="Chloramphenicol acetyltransferase-like domain"/>
    <property type="match status" value="2"/>
</dbReference>
<dbReference type="InterPro" id="IPR011004">
    <property type="entry name" value="Trimer_LpxA-like_sf"/>
</dbReference>
<feature type="region of interest" description="Disordered" evidence="4">
    <location>
        <begin position="2755"/>
        <end position="2774"/>
    </location>
</feature>
<dbReference type="PROSITE" id="PS00455">
    <property type="entry name" value="AMP_BINDING"/>
    <property type="match status" value="1"/>
</dbReference>
<evidence type="ECO:0000313" key="8">
    <source>
        <dbReference type="Proteomes" id="UP001230188"/>
    </source>
</evidence>
<dbReference type="GO" id="GO:0005737">
    <property type="term" value="C:cytoplasm"/>
    <property type="evidence" value="ECO:0007669"/>
    <property type="project" value="TreeGrafter"/>
</dbReference>
<dbReference type="InterPro" id="IPR020845">
    <property type="entry name" value="AMP-binding_CS"/>
</dbReference>
<accession>A0AAD7U8F0</accession>
<evidence type="ECO:0000256" key="3">
    <source>
        <dbReference type="ARBA" id="ARBA00022598"/>
    </source>
</evidence>
<feature type="transmembrane region" description="Helical" evidence="5">
    <location>
        <begin position="2584"/>
        <end position="2608"/>
    </location>
</feature>
<evidence type="ECO:0000256" key="1">
    <source>
        <dbReference type="ARBA" id="ARBA00022450"/>
    </source>
</evidence>
<keyword evidence="3" id="KW-0436">Ligase</keyword>
<dbReference type="Pfam" id="PF00501">
    <property type="entry name" value="AMP-binding"/>
    <property type="match status" value="2"/>
</dbReference>
<dbReference type="Gene3D" id="1.10.1200.10">
    <property type="entry name" value="ACP-like"/>
    <property type="match status" value="2"/>
</dbReference>
<dbReference type="SMART" id="SM00823">
    <property type="entry name" value="PKS_PP"/>
    <property type="match status" value="2"/>
</dbReference>
<feature type="transmembrane region" description="Helical" evidence="5">
    <location>
        <begin position="2010"/>
        <end position="2031"/>
    </location>
</feature>
<evidence type="ECO:0000313" key="7">
    <source>
        <dbReference type="EMBL" id="KAJ8600137.1"/>
    </source>
</evidence>
<sequence>MSSRIMLREMRELYVVAAASGPDDAAAADIGACLPELKQTYGEFARRQRAMLDRGLEGEKRYWSQHLNEGDLEVLNLPVDRTRPAKLTYRGDHVDLRVPTGLASALARLAAEWECTLFHAFLAIWALLLGRHSGAEHVVVGTPSHGRSATTTTTDENNLCGFFVNVLPLNLRVPRGMSASSLVRNVRKVAIEALSNSRVPFQYVVENLLPKLVRDPSRNSVFQTLIMWEPVDGWHADATTNWTTNLSFEPILLQPVVSMATCDVTFTGRPTTSGHVEATIKFNADLFERTSIQRLADHFVVLASALVEDQHIADIWQLTMISDRERERLLTEFNTSRVDSRAQDTLIQDLVWDQGRRYPATAAVEWQRVQMTYSELEQRALTIAAALRTLGGVKAEMIVALLLRKSLGMATAIFGVLSSGGAFMPLDPRSPVERQRLMLEDARCKNLVTHEDTDTTELVSGIIDLTTTRLGSDGLPVGTTDAPPLPPEVVFIPRPSSSTDLCYVMYTSGSTGRPKGVMVEHRGVVNVLLSLRSFFRAPFPEALREEPDRLVVRAAVTAQYIFDGFLKVFLGTLVFLGGTCVLFPNGSSLFELRESDDIGLISEVPTILALAESLPSSIRALTVSGEILSRVAALNCLPRVILNVYGPTEVSIDSTLKVVSDADTKTLSSIGKPLANVLCYVVAPDTMELQPIGVFGELILGGIQVARGYLNRPELTSAKFVKNPWPETDASGRGVVYRTGDLVRWHPNGELEFACRIDNQVKLRGHRIELGEIEHVLREQVGVIEAVCVLRDDVGAEPQLVAYVNPAEVTKDALRSSLRQTLPAYLVPSIVVGIEVWPRTGSGKIDRKRLPVPATGRAPEHRPPSSPLELTVARVVAEAIGCRTLDDLDVETSLFEQGASSLSAVRIRFMLQKEFSGLEDLESTLVFDHESIRELAAVIEERIVVVPSTDADIVPEPVIAQVAKAAAAGDHHHHQGLVDALDHVSLASDGNVLSYNQLQWLTECASADVSMGVGIMPLAKWVRGTVSIVALRKALNDLVHRHAILRTTYGLDTDNHFTQTVHEHMEVNFVDAVAMTEADALQRARDEQSVPFDLLRGDPVVRCLCVCLLVEDSSSSSSSSSERTLRRDLLLLVVFVHHIACDGTSTRIVLRELRELYLSATCTTSAAAENGSCLPKPELQYFDFARTQRALLLSDDLLEKHKRYWSQHLREGALEPLNLPLDYPRSPRLTYSGDYVEVRVSTDLASALSALAAEFHCRLFHVFLAIWALLLGRHSGAEEVVVGTPSEGRTFPGFRRSYDNVCGYFVNVLPLNINVSRGLSAPQLVETCKRVVIDSLSSSHVPFQYVVNELLPKLTRDPTRNTVFQTLINWQPMDGWSSDSQTWTPALTLEKIQLPSPPPMATCDVMLTARPTAAGRVEAIIEFNAKLFERASIERLAERFLVLAAALVHDREIADIWQLPMIPDSERDRLLTEFNHQTCADHQVRDVLVNDLVWEQARRHPEITAVEWQGSQMTYSELEDAASTIGARLRALGVRSNVIVALLLHRSLAMATAILGVLSAGGAFMPLDTRAPAKRQRLTLEDARCSHLITREDADDSTELFSGIDLTELRLGSDGRVKSSGFLEVFTRSSADLCYIIYTSGGEALTRNVASNSRLNRRHLLNVYGPTEVSIISTVNIVTDADTKTLSSIGKPLANVACYVVAPDTMELQPIGVFGELILGGIQVARGYLNRPDLTSAKFVKNPWPETDPSGRGVVYRTGDLVRWRPNGELEFAGRIDNQVKLRGHRIELGEIEHVLREQVGVIEAVCVLRDDVSADPQLVAYVNPAAADLDVEASLRPCLQQTLPAYLVPSIIVGIEVWPRTGSGKIDRKRLPVPVARRATGERRPPASPIETTVARIVANTIGCSLDDVDAETSLFELGANSLSAVRIRFKLQEEFPGVELEPTLLLDHKNVRELAAVLETKGIITAPSRDMSNAPLDDGTNSLDVVTVAEGTETREQRVLHYYSALRFACWVVAYSYVAAVFVVPAWLVAWRLNQSQVESWRLAILVHGPLAWASLCVLLSFAAAGTRLLLAPGAAAVSLESVKFIAWWTIERIDQMNRFLFLEELRRTPLLALYYRLLGAHIGSGVVLDTVHVREPRFVFIGAGCVLGPQVIVHPRKFDMVRRQVVFQTVELGASCRIEARAVLASGTKLASRTTVGPLATVTRETGNCGTNDGSSVSPEEPTTVWSTTCLSFVTSLVAIYATIVIIIASTYPAFVTLSLVLKKEGLYPPSNHKNVADALHSNPEAFATFTSTFVAAFSSKKKNSEACSYIVSPIFPSMSMIFSNTDPKVQRKLFLQRYGKTARLVPLVACVLVQHELAALAFGVASFWIARGIKTCLTRSWTHVDFLLERITNLRQLRVGKNAHLGSFCTVFPTTGSTITIGDNSVVGFGSVILGTTDGSVHIPTTTLVGGNTLIRGGHAELREFSVAMNTEAMIAGAQEIEERTTEGYAIIARQGAVSFPWDRHGSRESLDYDHALTFWHKVLYVVAPFALLLWTRLLFGIALYGAVATATAAFEWLVYDVRNSDYGPDVHFRNSKPFLAVRAFAALAFLSSFLLGYACLAIVNKWFWFALDAQGRKTKQWMPFSVGYWMRQFGDAGRAGFTITSFFFVSSTAAYGWFVRMLGARVEGNAIVAAPVFWDVDNLVLKQNAVVEEGAIVFCHQYASDHVEVGTVTIGAGAVLEPGSLTTAGYELGAGSRLLPNKLGVPSKWAHESSIRGTHHHHHHHKRHY</sequence>
<dbReference type="GO" id="GO:0016874">
    <property type="term" value="F:ligase activity"/>
    <property type="evidence" value="ECO:0007669"/>
    <property type="project" value="UniProtKB-KW"/>
</dbReference>
<dbReference type="Gene3D" id="3.30.300.30">
    <property type="match status" value="2"/>
</dbReference>
<proteinExistence type="predicted"/>
<reference evidence="7" key="1">
    <citation type="submission" date="2023-01" db="EMBL/GenBank/DDBJ databases">
        <title>Metagenome sequencing of chrysophaentin producing Chrysophaeum taylorii.</title>
        <authorList>
            <person name="Davison J."/>
            <person name="Bewley C."/>
        </authorList>
    </citation>
    <scope>NUCLEOTIDE SEQUENCE</scope>
    <source>
        <strain evidence="7">NIES-1699</strain>
    </source>
</reference>
<dbReference type="GO" id="GO:0044550">
    <property type="term" value="P:secondary metabolite biosynthetic process"/>
    <property type="evidence" value="ECO:0007669"/>
    <property type="project" value="TreeGrafter"/>
</dbReference>
<dbReference type="PANTHER" id="PTHR45527:SF1">
    <property type="entry name" value="FATTY ACID SYNTHASE"/>
    <property type="match status" value="1"/>
</dbReference>
<dbReference type="InterPro" id="IPR036736">
    <property type="entry name" value="ACP-like_sf"/>
</dbReference>
<feature type="transmembrane region" description="Helical" evidence="5">
    <location>
        <begin position="2043"/>
        <end position="2064"/>
    </location>
</feature>
<feature type="domain" description="Carrier" evidence="6">
    <location>
        <begin position="1889"/>
        <end position="1964"/>
    </location>
</feature>
<feature type="transmembrane region" description="Helical" evidence="5">
    <location>
        <begin position="2241"/>
        <end position="2265"/>
    </location>
</feature>
<dbReference type="InterPro" id="IPR025110">
    <property type="entry name" value="AMP-bd_C"/>
</dbReference>
<keyword evidence="5" id="KW-0472">Membrane</keyword>
<keyword evidence="1" id="KW-0596">Phosphopantetheine</keyword>
<dbReference type="Gene3D" id="3.40.50.12780">
    <property type="entry name" value="N-terminal domain of ligase-like"/>
    <property type="match status" value="2"/>
</dbReference>
<dbReference type="SUPFAM" id="SSF52777">
    <property type="entry name" value="CoA-dependent acyltransferases"/>
    <property type="match status" value="3"/>
</dbReference>
<evidence type="ECO:0000259" key="6">
    <source>
        <dbReference type="PROSITE" id="PS50075"/>
    </source>
</evidence>
<dbReference type="InterPro" id="IPR001242">
    <property type="entry name" value="Condensation_dom"/>
</dbReference>
<dbReference type="Gene3D" id="3.40.50.980">
    <property type="match status" value="2"/>
</dbReference>
<keyword evidence="2" id="KW-0597">Phosphoprotein</keyword>
<dbReference type="CDD" id="cd05930">
    <property type="entry name" value="A_NRPS"/>
    <property type="match status" value="2"/>
</dbReference>
<feature type="transmembrane region" description="Helical" evidence="5">
    <location>
        <begin position="2546"/>
        <end position="2564"/>
    </location>
</feature>
<feature type="domain" description="Carrier" evidence="6">
    <location>
        <begin position="866"/>
        <end position="943"/>
    </location>
</feature>
<dbReference type="PROSITE" id="PS00012">
    <property type="entry name" value="PHOSPHOPANTETHEINE"/>
    <property type="match status" value="1"/>
</dbReference>
<dbReference type="SUPFAM" id="SSF56801">
    <property type="entry name" value="Acetyl-CoA synthetase-like"/>
    <property type="match status" value="2"/>
</dbReference>
<protein>
    <recommendedName>
        <fullName evidence="6">Carrier domain-containing protein</fullName>
    </recommendedName>
</protein>
<dbReference type="Gene3D" id="3.30.559.30">
    <property type="entry name" value="Nonribosomal peptide synthetase, condensation domain"/>
    <property type="match status" value="2"/>
</dbReference>
<gene>
    <name evidence="7" type="ORF">CTAYLR_003483</name>
</gene>
<dbReference type="Proteomes" id="UP001230188">
    <property type="component" value="Unassembled WGS sequence"/>
</dbReference>
<dbReference type="InterPro" id="IPR010071">
    <property type="entry name" value="AA_adenyl_dom"/>
</dbReference>
<dbReference type="InterPro" id="IPR045851">
    <property type="entry name" value="AMP-bd_C_sf"/>
</dbReference>
<keyword evidence="5" id="KW-0812">Transmembrane</keyword>
<dbReference type="Pfam" id="PF00668">
    <property type="entry name" value="Condensation"/>
    <property type="match status" value="2"/>
</dbReference>
<dbReference type="SUPFAM" id="SSF51161">
    <property type="entry name" value="Trimeric LpxA-like enzymes"/>
    <property type="match status" value="2"/>
</dbReference>
<dbReference type="NCBIfam" id="TIGR01733">
    <property type="entry name" value="AA-adenyl-dom"/>
    <property type="match status" value="1"/>
</dbReference>
<keyword evidence="5" id="KW-1133">Transmembrane helix</keyword>
<dbReference type="Gene3D" id="2.160.10.10">
    <property type="entry name" value="Hexapeptide repeat proteins"/>
    <property type="match status" value="2"/>
</dbReference>
<evidence type="ECO:0000256" key="2">
    <source>
        <dbReference type="ARBA" id="ARBA00022553"/>
    </source>
</evidence>
<evidence type="ECO:0000256" key="5">
    <source>
        <dbReference type="SAM" id="Phobius"/>
    </source>
</evidence>
<keyword evidence="8" id="KW-1185">Reference proteome</keyword>
<feature type="transmembrane region" description="Helical" evidence="5">
    <location>
        <begin position="2071"/>
        <end position="2093"/>
    </location>
</feature>
<dbReference type="InterPro" id="IPR042099">
    <property type="entry name" value="ANL_N_sf"/>
</dbReference>
<dbReference type="InterPro" id="IPR000873">
    <property type="entry name" value="AMP-dep_synth/lig_dom"/>
</dbReference>
<dbReference type="GO" id="GO:0031177">
    <property type="term" value="F:phosphopantetheine binding"/>
    <property type="evidence" value="ECO:0007669"/>
    <property type="project" value="InterPro"/>
</dbReference>
<feature type="transmembrane region" description="Helical" evidence="5">
    <location>
        <begin position="2644"/>
        <end position="2663"/>
    </location>
</feature>
<dbReference type="EMBL" id="JAQMWT010000529">
    <property type="protein sequence ID" value="KAJ8600137.1"/>
    <property type="molecule type" value="Genomic_DNA"/>
</dbReference>
<organism evidence="7 8">
    <name type="scientific">Chrysophaeum taylorii</name>
    <dbReference type="NCBI Taxonomy" id="2483200"/>
    <lineage>
        <taxon>Eukaryota</taxon>
        <taxon>Sar</taxon>
        <taxon>Stramenopiles</taxon>
        <taxon>Ochrophyta</taxon>
        <taxon>Pelagophyceae</taxon>
        <taxon>Pelagomonadales</taxon>
        <taxon>Pelagomonadaceae</taxon>
        <taxon>Chrysophaeum</taxon>
    </lineage>
</organism>
<dbReference type="InterPro" id="IPR009081">
    <property type="entry name" value="PP-bd_ACP"/>
</dbReference>
<name>A0AAD7U8F0_9STRA</name>
<dbReference type="PANTHER" id="PTHR45527">
    <property type="entry name" value="NONRIBOSOMAL PEPTIDE SYNTHETASE"/>
    <property type="match status" value="1"/>
</dbReference>
<dbReference type="Pfam" id="PF13193">
    <property type="entry name" value="AMP-binding_C"/>
    <property type="match status" value="1"/>
</dbReference>